<dbReference type="InterPro" id="IPR041966">
    <property type="entry name" value="LOTUS-like"/>
</dbReference>
<reference evidence="3 4" key="1">
    <citation type="submission" date="2015-09" db="EMBL/GenBank/DDBJ databases">
        <title>Identification and resolution of microdiversity through metagenomic sequencing of parallel consortia.</title>
        <authorList>
            <person name="Nelson W.C."/>
            <person name="Romine M.F."/>
            <person name="Lindemann S.R."/>
        </authorList>
    </citation>
    <scope>NUCLEOTIDE SEQUENCE [LARGE SCALE GENOMIC DNA]</scope>
    <source>
        <strain evidence="3">HL-55</strain>
    </source>
</reference>
<name>A0A0P8CU66_9GAMM</name>
<evidence type="ECO:0000313" key="3">
    <source>
        <dbReference type="EMBL" id="KPQ26879.1"/>
    </source>
</evidence>
<dbReference type="PATRIC" id="fig|1305731.5.peg.2378"/>
<feature type="region of interest" description="Disordered" evidence="1">
    <location>
        <begin position="144"/>
        <end position="167"/>
    </location>
</feature>
<dbReference type="GO" id="GO:0004540">
    <property type="term" value="F:RNA nuclease activity"/>
    <property type="evidence" value="ECO:0007669"/>
    <property type="project" value="InterPro"/>
</dbReference>
<dbReference type="Gene3D" id="3.40.50.1010">
    <property type="entry name" value="5'-nuclease"/>
    <property type="match status" value="1"/>
</dbReference>
<proteinExistence type="predicted"/>
<protein>
    <recommendedName>
        <fullName evidence="2">HTH OST-type domain-containing protein</fullName>
    </recommendedName>
</protein>
<feature type="domain" description="HTH OST-type" evidence="2">
    <location>
        <begin position="174"/>
        <end position="247"/>
    </location>
</feature>
<dbReference type="PANTHER" id="PTHR35811:SF1">
    <property type="entry name" value="HTH OST-TYPE DOMAIN-CONTAINING PROTEIN"/>
    <property type="match status" value="1"/>
</dbReference>
<evidence type="ECO:0000313" key="4">
    <source>
        <dbReference type="Proteomes" id="UP000050416"/>
    </source>
</evidence>
<dbReference type="EMBL" id="LJZQ01000041">
    <property type="protein sequence ID" value="KPQ26879.1"/>
    <property type="molecule type" value="Genomic_DNA"/>
</dbReference>
<dbReference type="PROSITE" id="PS51644">
    <property type="entry name" value="HTH_OST"/>
    <property type="match status" value="1"/>
</dbReference>
<dbReference type="Gene3D" id="3.30.420.610">
    <property type="entry name" value="LOTUS domain-like"/>
    <property type="match status" value="1"/>
</dbReference>
<dbReference type="InterPro" id="IPR025605">
    <property type="entry name" value="OST-HTH/LOTUS_dom"/>
</dbReference>
<dbReference type="Pfam" id="PF12872">
    <property type="entry name" value="OST-HTH"/>
    <property type="match status" value="1"/>
</dbReference>
<accession>A0A0P8CU66</accession>
<dbReference type="Proteomes" id="UP000050416">
    <property type="component" value="Unassembled WGS sequence"/>
</dbReference>
<dbReference type="Pfam" id="PF01936">
    <property type="entry name" value="NYN"/>
    <property type="match status" value="1"/>
</dbReference>
<dbReference type="OrthoDB" id="9783963at2"/>
<dbReference type="InterPro" id="IPR021139">
    <property type="entry name" value="NYN"/>
</dbReference>
<gene>
    <name evidence="3" type="ORF">HLUCCX14_17070</name>
</gene>
<dbReference type="CDD" id="cd10146">
    <property type="entry name" value="LabA_like_C"/>
    <property type="match status" value="1"/>
</dbReference>
<dbReference type="PANTHER" id="PTHR35811">
    <property type="entry name" value="SLR1870 PROTEIN"/>
    <property type="match status" value="1"/>
</dbReference>
<evidence type="ECO:0000259" key="2">
    <source>
        <dbReference type="PROSITE" id="PS51644"/>
    </source>
</evidence>
<evidence type="ECO:0000256" key="1">
    <source>
        <dbReference type="SAM" id="MobiDB-lite"/>
    </source>
</evidence>
<dbReference type="STRING" id="1305731.GCA_000934705_00187"/>
<dbReference type="CDD" id="cd11297">
    <property type="entry name" value="PIN_LabA-like_N_1"/>
    <property type="match status" value="1"/>
</dbReference>
<organism evidence="3 4">
    <name type="scientific">Marinobacter excellens HL-55</name>
    <dbReference type="NCBI Taxonomy" id="1305731"/>
    <lineage>
        <taxon>Bacteria</taxon>
        <taxon>Pseudomonadati</taxon>
        <taxon>Pseudomonadota</taxon>
        <taxon>Gammaproteobacteria</taxon>
        <taxon>Pseudomonadales</taxon>
        <taxon>Marinobacteraceae</taxon>
        <taxon>Marinobacter</taxon>
    </lineage>
</organism>
<feature type="compositionally biased region" description="Acidic residues" evidence="1">
    <location>
        <begin position="146"/>
        <end position="156"/>
    </location>
</feature>
<dbReference type="AlphaFoldDB" id="A0A0P8CU66"/>
<comment type="caution">
    <text evidence="3">The sequence shown here is derived from an EMBL/GenBank/DDBJ whole genome shotgun (WGS) entry which is preliminary data.</text>
</comment>
<sequence length="248" mass="27617">MTNNYKIALLIDCDNVSHQSIEGVMQELAKYGAVNVRHAHGNWNGPQLGGWIEKLHANAIRPIQQFAYTTGKNATDASMIIDAMDLLYSGNVNAFALMTSDSDFTPLVMRILEAGLPVFGFGERKTPMPFVNACSQFIYTENLREESEEQDDDDSGDVAKPTATAKRTRNELRGDTVLVRTLRTAVEQTADDDGWAHLGKVGQYISNNSSFSPVNYGYKKLSDLIRASELFDIDTREKNVVFIRSPEK</sequence>